<evidence type="ECO:0000313" key="1">
    <source>
        <dbReference type="EMBL" id="KAK8953563.1"/>
    </source>
</evidence>
<sequence>MMDSTRSFTKEVRRIIIKVDVILPVGTAVVSRADGRLAVGRIGALCEQVWSSMSEDFADLQKPQFELDGKASAAVGQGGLMALYDTLFSQACLQISIDD</sequence>
<dbReference type="Proteomes" id="UP001412067">
    <property type="component" value="Unassembled WGS sequence"/>
</dbReference>
<evidence type="ECO:0000313" key="2">
    <source>
        <dbReference type="Proteomes" id="UP001412067"/>
    </source>
</evidence>
<dbReference type="PANTHER" id="PTHR11063">
    <property type="entry name" value="GLUTAMATE SEMIALDEHYDE DEHYDROGENASE"/>
    <property type="match status" value="1"/>
</dbReference>
<accession>A0ABR2LXJ8</accession>
<protein>
    <submittedName>
        <fullName evidence="1">Uncharacterized protein</fullName>
    </submittedName>
</protein>
<reference evidence="1 2" key="1">
    <citation type="journal article" date="2022" name="Nat. Plants">
        <title>Genomes of leafy and leafless Platanthera orchids illuminate the evolution of mycoheterotrophy.</title>
        <authorList>
            <person name="Li M.H."/>
            <person name="Liu K.W."/>
            <person name="Li Z."/>
            <person name="Lu H.C."/>
            <person name="Ye Q.L."/>
            <person name="Zhang D."/>
            <person name="Wang J.Y."/>
            <person name="Li Y.F."/>
            <person name="Zhong Z.M."/>
            <person name="Liu X."/>
            <person name="Yu X."/>
            <person name="Liu D.K."/>
            <person name="Tu X.D."/>
            <person name="Liu B."/>
            <person name="Hao Y."/>
            <person name="Liao X.Y."/>
            <person name="Jiang Y.T."/>
            <person name="Sun W.H."/>
            <person name="Chen J."/>
            <person name="Chen Y.Q."/>
            <person name="Ai Y."/>
            <person name="Zhai J.W."/>
            <person name="Wu S.S."/>
            <person name="Zhou Z."/>
            <person name="Hsiao Y.Y."/>
            <person name="Wu W.L."/>
            <person name="Chen Y.Y."/>
            <person name="Lin Y.F."/>
            <person name="Hsu J.L."/>
            <person name="Li C.Y."/>
            <person name="Wang Z.W."/>
            <person name="Zhao X."/>
            <person name="Zhong W.Y."/>
            <person name="Ma X.K."/>
            <person name="Ma L."/>
            <person name="Huang J."/>
            <person name="Chen G.Z."/>
            <person name="Huang M.Z."/>
            <person name="Huang L."/>
            <person name="Peng D.H."/>
            <person name="Luo Y.B."/>
            <person name="Zou S.Q."/>
            <person name="Chen S.P."/>
            <person name="Lan S."/>
            <person name="Tsai W.C."/>
            <person name="Van de Peer Y."/>
            <person name="Liu Z.J."/>
        </authorList>
    </citation>
    <scope>NUCLEOTIDE SEQUENCE [LARGE SCALE GENOMIC DNA]</scope>
    <source>
        <strain evidence="1">Lor288</strain>
    </source>
</reference>
<dbReference type="PANTHER" id="PTHR11063:SF8">
    <property type="entry name" value="DELTA-1-PYRROLINE-5-CARBOXYLATE SYNTHASE"/>
    <property type="match status" value="1"/>
</dbReference>
<dbReference type="PRINTS" id="PR00474">
    <property type="entry name" value="GLU5KINASE"/>
</dbReference>
<keyword evidence="2" id="KW-1185">Reference proteome</keyword>
<comment type="caution">
    <text evidence="1">The sequence shown here is derived from an EMBL/GenBank/DDBJ whole genome shotgun (WGS) entry which is preliminary data.</text>
</comment>
<dbReference type="EMBL" id="JBBWWR010000014">
    <property type="protein sequence ID" value="KAK8953563.1"/>
    <property type="molecule type" value="Genomic_DNA"/>
</dbReference>
<proteinExistence type="predicted"/>
<gene>
    <name evidence="1" type="ORF">KSP40_PGU005531</name>
</gene>
<name>A0ABR2LXJ8_9ASPA</name>
<organism evidence="1 2">
    <name type="scientific">Platanthera guangdongensis</name>
    <dbReference type="NCBI Taxonomy" id="2320717"/>
    <lineage>
        <taxon>Eukaryota</taxon>
        <taxon>Viridiplantae</taxon>
        <taxon>Streptophyta</taxon>
        <taxon>Embryophyta</taxon>
        <taxon>Tracheophyta</taxon>
        <taxon>Spermatophyta</taxon>
        <taxon>Magnoliopsida</taxon>
        <taxon>Liliopsida</taxon>
        <taxon>Asparagales</taxon>
        <taxon>Orchidaceae</taxon>
        <taxon>Orchidoideae</taxon>
        <taxon>Orchideae</taxon>
        <taxon>Orchidinae</taxon>
        <taxon>Platanthera</taxon>
    </lineage>
</organism>
<dbReference type="InterPro" id="IPR001057">
    <property type="entry name" value="Glu/AcGlu_kinase"/>
</dbReference>